<dbReference type="PATRIC" id="fig|1703779.3.peg.1545"/>
<dbReference type="InterPro" id="IPR013517">
    <property type="entry name" value="FG-GAP"/>
</dbReference>
<dbReference type="Proteomes" id="UP000051373">
    <property type="component" value="Unassembled WGS sequence"/>
</dbReference>
<dbReference type="STRING" id="1703779.AMJ83_06065"/>
<reference evidence="3 4" key="1">
    <citation type="journal article" date="2015" name="Microbiome">
        <title>Genomic resolution of linkages in carbon, nitrogen, and sulfur cycling among widespread estuary sediment bacteria.</title>
        <authorList>
            <person name="Baker B.J."/>
            <person name="Lazar C.S."/>
            <person name="Teske A.P."/>
            <person name="Dick G.J."/>
        </authorList>
    </citation>
    <scope>NUCLEOTIDE SEQUENCE [LARGE SCALE GENOMIC DNA]</scope>
    <source>
        <strain evidence="3">SM23_42</strain>
    </source>
</reference>
<dbReference type="Pfam" id="PF13517">
    <property type="entry name" value="FG-GAP_3"/>
    <property type="match status" value="2"/>
</dbReference>
<dbReference type="AlphaFoldDB" id="A0A0S8FSM7"/>
<organism evidence="3 4">
    <name type="scientific">candidate division WOR_3 bacterium SM23_42</name>
    <dbReference type="NCBI Taxonomy" id="1703779"/>
    <lineage>
        <taxon>Bacteria</taxon>
        <taxon>Bacteria division WOR-3</taxon>
    </lineage>
</organism>
<dbReference type="EMBL" id="LJUJ01000009">
    <property type="protein sequence ID" value="KPK63752.1"/>
    <property type="molecule type" value="Genomic_DNA"/>
</dbReference>
<proteinExistence type="predicted"/>
<evidence type="ECO:0000313" key="4">
    <source>
        <dbReference type="Proteomes" id="UP000051373"/>
    </source>
</evidence>
<dbReference type="InterPro" id="IPR028994">
    <property type="entry name" value="Integrin_alpha_N"/>
</dbReference>
<dbReference type="NCBIfam" id="TIGR04183">
    <property type="entry name" value="Por_Secre_tail"/>
    <property type="match status" value="1"/>
</dbReference>
<sequence>MYSVIFCLLLVIPLPNEPDWESTDNDYSTGGALVDIDMDGDIDFVTGNGNDMQQEQNRTYYNAGDSLERIASWNSADIGYNAHISLGDIDYDGYPELAVANYGDPGAPQYDKLYYNQAGTYQLTSSWQPSDLDNSFSCAFGDIDGDGDLDLAVACGEEYTDSLQHAKVYLNQNGLIDTIAAWQTNIESYFFDVVWVDIDMDGDLDLALAGMHRRNMVYRNSNGTLENSPYWQSANSWGTLKMAFGDIDNDGDQDMVCANNAQTGGISNCELYLNTGITLDTVPAWTSVNLQYYSCVALGDVDRDDDLDLAAGGWFESIKVFENQAGEFPTIPTWSWSPPNPYQLACENISFGDVDNTLASSVIDEIHIVDPTNRVFYLNNRWIRNISQISRASEDLNREEYCFSYIDGWVSVDDIFAQQETLWVDYTYSKDLDLVVTNWHEYRGNFLFLNTYSTGTQELVKKDMHPILHLPNPNQGNFSVQFDLDNFNIKIYDGSGRLVCEQNNKQVRLNTPGVYFLHFYAGKNLITTQKIVVVR</sequence>
<accession>A0A0S8FSM7</accession>
<dbReference type="Pfam" id="PF18962">
    <property type="entry name" value="Por_Secre_tail"/>
    <property type="match status" value="1"/>
</dbReference>
<keyword evidence="1" id="KW-0732">Signal</keyword>
<dbReference type="InterPro" id="IPR026444">
    <property type="entry name" value="Secre_tail"/>
</dbReference>
<dbReference type="SUPFAM" id="SSF69318">
    <property type="entry name" value="Integrin alpha N-terminal domain"/>
    <property type="match status" value="2"/>
</dbReference>
<evidence type="ECO:0000256" key="1">
    <source>
        <dbReference type="ARBA" id="ARBA00022729"/>
    </source>
</evidence>
<evidence type="ECO:0000259" key="2">
    <source>
        <dbReference type="Pfam" id="PF18962"/>
    </source>
</evidence>
<protein>
    <recommendedName>
        <fullName evidence="2">Secretion system C-terminal sorting domain-containing protein</fullName>
    </recommendedName>
</protein>
<dbReference type="Gene3D" id="2.130.10.130">
    <property type="entry name" value="Integrin alpha, N-terminal"/>
    <property type="match status" value="2"/>
</dbReference>
<comment type="caution">
    <text evidence="3">The sequence shown here is derived from an EMBL/GenBank/DDBJ whole genome shotgun (WGS) entry which is preliminary data.</text>
</comment>
<gene>
    <name evidence="3" type="ORF">AMJ83_06065</name>
</gene>
<name>A0A0S8FSM7_UNCW3</name>
<dbReference type="PANTHER" id="PTHR46580">
    <property type="entry name" value="SENSOR KINASE-RELATED"/>
    <property type="match status" value="1"/>
</dbReference>
<evidence type="ECO:0000313" key="3">
    <source>
        <dbReference type="EMBL" id="KPK63752.1"/>
    </source>
</evidence>
<dbReference type="PANTHER" id="PTHR46580:SF2">
    <property type="entry name" value="MAM DOMAIN-CONTAINING PROTEIN"/>
    <property type="match status" value="1"/>
</dbReference>
<feature type="domain" description="Secretion system C-terminal sorting" evidence="2">
    <location>
        <begin position="471"/>
        <end position="533"/>
    </location>
</feature>